<feature type="binding site" evidence="8">
    <location>
        <position position="77"/>
    </location>
    <ligand>
        <name>NADP(+)</name>
        <dbReference type="ChEBI" id="CHEBI:58349"/>
    </ligand>
</feature>
<evidence type="ECO:0000256" key="4">
    <source>
        <dbReference type="ARBA" id="ARBA00022857"/>
    </source>
</evidence>
<keyword evidence="4 8" id="KW-0521">NADP</keyword>
<dbReference type="CDD" id="cd01065">
    <property type="entry name" value="NAD_bind_Shikimate_DH"/>
    <property type="match status" value="1"/>
</dbReference>
<dbReference type="GO" id="GO:0050661">
    <property type="term" value="F:NADP binding"/>
    <property type="evidence" value="ECO:0007669"/>
    <property type="project" value="InterPro"/>
</dbReference>
<dbReference type="HAMAP" id="MF_00222">
    <property type="entry name" value="Shikimate_DH_AroE"/>
    <property type="match status" value="1"/>
</dbReference>
<feature type="domain" description="SDH C-terminal" evidence="11">
    <location>
        <begin position="240"/>
        <end position="269"/>
    </location>
</feature>
<evidence type="ECO:0000259" key="9">
    <source>
        <dbReference type="Pfam" id="PF01488"/>
    </source>
</evidence>
<dbReference type="InterPro" id="IPR011342">
    <property type="entry name" value="Shikimate_DH"/>
</dbReference>
<name>A0A9E8LXH8_9BACI</name>
<dbReference type="KEGG" id="fhl:OE105_07760"/>
<protein>
    <recommendedName>
        <fullName evidence="2 8">Shikimate dehydrogenase (NADP(+))</fullName>
        <shortName evidence="8">SDH</shortName>
        <ecNumber evidence="2 8">1.1.1.25</ecNumber>
    </recommendedName>
</protein>
<accession>A0A9E8LXH8</accession>
<evidence type="ECO:0000256" key="3">
    <source>
        <dbReference type="ARBA" id="ARBA00022605"/>
    </source>
</evidence>
<dbReference type="SUPFAM" id="SSF51735">
    <property type="entry name" value="NAD(P)-binding Rossmann-fold domains"/>
    <property type="match status" value="1"/>
</dbReference>
<proteinExistence type="inferred from homology"/>
<dbReference type="EC" id="1.1.1.25" evidence="2 8"/>
<dbReference type="PANTHER" id="PTHR21089:SF1">
    <property type="entry name" value="BIFUNCTIONAL 3-DEHYDROQUINATE DEHYDRATASE_SHIKIMATE DEHYDROGENASE, CHLOROPLASTIC"/>
    <property type="match status" value="1"/>
</dbReference>
<evidence type="ECO:0000256" key="7">
    <source>
        <dbReference type="ARBA" id="ARBA00049442"/>
    </source>
</evidence>
<comment type="similarity">
    <text evidence="8">Belongs to the shikimate dehydrogenase family.</text>
</comment>
<evidence type="ECO:0000256" key="6">
    <source>
        <dbReference type="ARBA" id="ARBA00023141"/>
    </source>
</evidence>
<feature type="binding site" evidence="8">
    <location>
        <position position="247"/>
    </location>
    <ligand>
        <name>shikimate</name>
        <dbReference type="ChEBI" id="CHEBI:36208"/>
    </ligand>
</feature>
<dbReference type="NCBIfam" id="TIGR00507">
    <property type="entry name" value="aroE"/>
    <property type="match status" value="1"/>
</dbReference>
<feature type="binding site" evidence="8">
    <location>
        <position position="240"/>
    </location>
    <ligand>
        <name>NADP(+)</name>
        <dbReference type="ChEBI" id="CHEBI:58349"/>
    </ligand>
</feature>
<comment type="catalytic activity">
    <reaction evidence="7 8">
        <text>shikimate + NADP(+) = 3-dehydroshikimate + NADPH + H(+)</text>
        <dbReference type="Rhea" id="RHEA:17737"/>
        <dbReference type="ChEBI" id="CHEBI:15378"/>
        <dbReference type="ChEBI" id="CHEBI:16630"/>
        <dbReference type="ChEBI" id="CHEBI:36208"/>
        <dbReference type="ChEBI" id="CHEBI:57783"/>
        <dbReference type="ChEBI" id="CHEBI:58349"/>
        <dbReference type="EC" id="1.1.1.25"/>
    </reaction>
</comment>
<dbReference type="RefSeq" id="WP_275419639.1">
    <property type="nucleotide sequence ID" value="NZ_CP106877.1"/>
</dbReference>
<comment type="pathway">
    <text evidence="1 8">Metabolic intermediate biosynthesis; chorismate biosynthesis; chorismate from D-erythrose 4-phosphate and phosphoenolpyruvate: step 4/7.</text>
</comment>
<sequence>MDRYGVIGDPIDHSLSPVIHHQFLFEANIEGEYRKILIPRSDLEKGIQMLRREGIKGFNVTIPHKEAIIPLLDEVDETAIQIGAVNTVVYKNGKFIGYNTDGYGFIRALKTVVKNLTGMKIAVIGAGGAARAVYFSLYKENVERIDVANRTIENARRLIGKYSPENFSEALSLEQLYDRMGNYDLIIQTTPVGMYPNVHELPISLNCLKKGTIVFDLIYRPLETEFLALAKKKGAIVENGINMLLYQAARSFWLWTGIDPDIESARKKMMKQLKGA</sequence>
<dbReference type="InterPro" id="IPR036291">
    <property type="entry name" value="NAD(P)-bd_dom_sf"/>
</dbReference>
<dbReference type="GO" id="GO:0019632">
    <property type="term" value="P:shikimate metabolic process"/>
    <property type="evidence" value="ECO:0007669"/>
    <property type="project" value="InterPro"/>
</dbReference>
<dbReference type="Pfam" id="PF01488">
    <property type="entry name" value="Shikimate_DH"/>
    <property type="match status" value="1"/>
</dbReference>
<evidence type="ECO:0000259" key="10">
    <source>
        <dbReference type="Pfam" id="PF08501"/>
    </source>
</evidence>
<feature type="domain" description="Shikimate dehydrogenase substrate binding N-terminal" evidence="10">
    <location>
        <begin position="6"/>
        <end position="88"/>
    </location>
</feature>
<dbReference type="GO" id="GO:0005829">
    <property type="term" value="C:cytosol"/>
    <property type="evidence" value="ECO:0007669"/>
    <property type="project" value="TreeGrafter"/>
</dbReference>
<evidence type="ECO:0000256" key="2">
    <source>
        <dbReference type="ARBA" id="ARBA00012962"/>
    </source>
</evidence>
<dbReference type="GO" id="GO:0004764">
    <property type="term" value="F:shikimate 3-dehydrogenase (NADP+) activity"/>
    <property type="evidence" value="ECO:0007669"/>
    <property type="project" value="UniProtKB-UniRule"/>
</dbReference>
<feature type="binding site" evidence="8">
    <location>
        <position position="217"/>
    </location>
    <ligand>
        <name>NADP(+)</name>
        <dbReference type="ChEBI" id="CHEBI:58349"/>
    </ligand>
</feature>
<dbReference type="InterPro" id="IPR006151">
    <property type="entry name" value="Shikm_DH/Glu-tRNA_Rdtase"/>
</dbReference>
<evidence type="ECO:0000259" key="11">
    <source>
        <dbReference type="Pfam" id="PF18317"/>
    </source>
</evidence>
<evidence type="ECO:0000256" key="8">
    <source>
        <dbReference type="HAMAP-Rule" id="MF_00222"/>
    </source>
</evidence>
<dbReference type="EMBL" id="CP106877">
    <property type="protein sequence ID" value="WAA11528.1"/>
    <property type="molecule type" value="Genomic_DNA"/>
</dbReference>
<feature type="binding site" evidence="8">
    <location>
        <position position="61"/>
    </location>
    <ligand>
        <name>shikimate</name>
        <dbReference type="ChEBI" id="CHEBI:36208"/>
    </ligand>
</feature>
<dbReference type="AlphaFoldDB" id="A0A9E8LXH8"/>
<feature type="binding site" evidence="8">
    <location>
        <position position="101"/>
    </location>
    <ligand>
        <name>shikimate</name>
        <dbReference type="ChEBI" id="CHEBI:36208"/>
    </ligand>
</feature>
<keyword evidence="3 8" id="KW-0028">Amino-acid biosynthesis</keyword>
<dbReference type="FunFam" id="3.40.50.10860:FF:000016">
    <property type="entry name" value="Shikimate dehydrogenase (NADP(+))"/>
    <property type="match status" value="1"/>
</dbReference>
<comment type="subunit">
    <text evidence="8">Homodimer.</text>
</comment>
<evidence type="ECO:0000313" key="13">
    <source>
        <dbReference type="Proteomes" id="UP001164726"/>
    </source>
</evidence>
<dbReference type="PANTHER" id="PTHR21089">
    <property type="entry name" value="SHIKIMATE DEHYDROGENASE"/>
    <property type="match status" value="1"/>
</dbReference>
<dbReference type="GO" id="GO:0009073">
    <property type="term" value="P:aromatic amino acid family biosynthetic process"/>
    <property type="evidence" value="ECO:0007669"/>
    <property type="project" value="UniProtKB-KW"/>
</dbReference>
<dbReference type="InterPro" id="IPR013708">
    <property type="entry name" value="Shikimate_DH-bd_N"/>
</dbReference>
<evidence type="ECO:0000256" key="5">
    <source>
        <dbReference type="ARBA" id="ARBA00023002"/>
    </source>
</evidence>
<dbReference type="InterPro" id="IPR041121">
    <property type="entry name" value="SDH_C"/>
</dbReference>
<evidence type="ECO:0000313" key="12">
    <source>
        <dbReference type="EMBL" id="WAA11528.1"/>
    </source>
</evidence>
<feature type="domain" description="Quinate/shikimate 5-dehydrogenase/glutamyl-tRNA reductase" evidence="9">
    <location>
        <begin position="110"/>
        <end position="190"/>
    </location>
</feature>
<keyword evidence="6 8" id="KW-0057">Aromatic amino acid biosynthesis</keyword>
<feature type="binding site" evidence="8">
    <location>
        <position position="86"/>
    </location>
    <ligand>
        <name>shikimate</name>
        <dbReference type="ChEBI" id="CHEBI:36208"/>
    </ligand>
</feature>
<dbReference type="Pfam" id="PF18317">
    <property type="entry name" value="SDH_C"/>
    <property type="match status" value="1"/>
</dbReference>
<feature type="binding site" evidence="8">
    <location>
        <begin position="14"/>
        <end position="16"/>
    </location>
    <ligand>
        <name>shikimate</name>
        <dbReference type="ChEBI" id="CHEBI:36208"/>
    </ligand>
</feature>
<keyword evidence="5 8" id="KW-0560">Oxidoreductase</keyword>
<organism evidence="12 13">
    <name type="scientific">Fervidibacillus halotolerans</name>
    <dbReference type="NCBI Taxonomy" id="2980027"/>
    <lineage>
        <taxon>Bacteria</taxon>
        <taxon>Bacillati</taxon>
        <taxon>Bacillota</taxon>
        <taxon>Bacilli</taxon>
        <taxon>Bacillales</taxon>
        <taxon>Bacillaceae</taxon>
        <taxon>Fervidibacillus</taxon>
    </lineage>
</organism>
<comment type="caution">
    <text evidence="8">Lacks conserved residue(s) required for the propagation of feature annotation.</text>
</comment>
<reference evidence="12" key="1">
    <citation type="submission" date="2022-09" db="EMBL/GenBank/DDBJ databases">
        <title>Complete Genomes of Fervidibacillus albus and Fervidibacillus halotolerans isolated from tidal flat sediments.</title>
        <authorList>
            <person name="Kwon K.K."/>
            <person name="Yang S.-H."/>
            <person name="Park M.J."/>
            <person name="Oh H.-M."/>
        </authorList>
    </citation>
    <scope>NUCLEOTIDE SEQUENCE</scope>
    <source>
        <strain evidence="12">MEBiC13594</strain>
    </source>
</reference>
<keyword evidence="13" id="KW-1185">Reference proteome</keyword>
<dbReference type="NCBIfam" id="NF001310">
    <property type="entry name" value="PRK00258.1-2"/>
    <property type="match status" value="1"/>
</dbReference>
<dbReference type="GO" id="GO:0009423">
    <property type="term" value="P:chorismate biosynthetic process"/>
    <property type="evidence" value="ECO:0007669"/>
    <property type="project" value="UniProtKB-UniRule"/>
</dbReference>
<evidence type="ECO:0000256" key="1">
    <source>
        <dbReference type="ARBA" id="ARBA00004871"/>
    </source>
</evidence>
<dbReference type="SUPFAM" id="SSF53223">
    <property type="entry name" value="Aminoacid dehydrogenase-like, N-terminal domain"/>
    <property type="match status" value="1"/>
</dbReference>
<feature type="active site" description="Proton acceptor" evidence="8">
    <location>
        <position position="65"/>
    </location>
</feature>
<dbReference type="Gene3D" id="3.40.50.720">
    <property type="entry name" value="NAD(P)-binding Rossmann-like Domain"/>
    <property type="match status" value="1"/>
</dbReference>
<dbReference type="GO" id="GO:0008652">
    <property type="term" value="P:amino acid biosynthetic process"/>
    <property type="evidence" value="ECO:0007669"/>
    <property type="project" value="UniProtKB-KW"/>
</dbReference>
<dbReference type="InterPro" id="IPR046346">
    <property type="entry name" value="Aminoacid_DH-like_N_sf"/>
</dbReference>
<comment type="function">
    <text evidence="8">Involved in the biosynthesis of the chorismate, which leads to the biosynthesis of aromatic amino acids. Catalyzes the reversible NADPH linked reduction of 3-dehydroshikimate (DHSA) to yield shikimate (SA).</text>
</comment>
<feature type="binding site" evidence="8">
    <location>
        <position position="219"/>
    </location>
    <ligand>
        <name>shikimate</name>
        <dbReference type="ChEBI" id="CHEBI:36208"/>
    </ligand>
</feature>
<gene>
    <name evidence="8 12" type="primary">aroE</name>
    <name evidence="12" type="ORF">OE105_07760</name>
</gene>
<dbReference type="InterPro" id="IPR022893">
    <property type="entry name" value="Shikimate_DH_fam"/>
</dbReference>
<feature type="binding site" evidence="8">
    <location>
        <begin position="125"/>
        <end position="129"/>
    </location>
    <ligand>
        <name>NADP(+)</name>
        <dbReference type="ChEBI" id="CHEBI:58349"/>
    </ligand>
</feature>
<dbReference type="Gene3D" id="3.40.50.10860">
    <property type="entry name" value="Leucine Dehydrogenase, chain A, domain 1"/>
    <property type="match status" value="1"/>
</dbReference>
<dbReference type="Proteomes" id="UP001164726">
    <property type="component" value="Chromosome"/>
</dbReference>
<dbReference type="Pfam" id="PF08501">
    <property type="entry name" value="Shikimate_dh_N"/>
    <property type="match status" value="1"/>
</dbReference>